<dbReference type="AlphaFoldDB" id="A0A9P0Q206"/>
<dbReference type="OrthoDB" id="6783296at2759"/>
<feature type="region of interest" description="Disordered" evidence="1">
    <location>
        <begin position="224"/>
        <end position="259"/>
    </location>
</feature>
<feature type="compositionally biased region" description="Low complexity" evidence="1">
    <location>
        <begin position="241"/>
        <end position="258"/>
    </location>
</feature>
<feature type="compositionally biased region" description="Basic and acidic residues" evidence="1">
    <location>
        <begin position="229"/>
        <end position="239"/>
    </location>
</feature>
<dbReference type="Proteomes" id="UP001152888">
    <property type="component" value="Unassembled WGS sequence"/>
</dbReference>
<feature type="region of interest" description="Disordered" evidence="1">
    <location>
        <begin position="20"/>
        <end position="89"/>
    </location>
</feature>
<feature type="compositionally biased region" description="Acidic residues" evidence="1">
    <location>
        <begin position="22"/>
        <end position="44"/>
    </location>
</feature>
<accession>A0A9P0Q206</accession>
<feature type="compositionally biased region" description="Basic and acidic residues" evidence="1">
    <location>
        <begin position="63"/>
        <end position="72"/>
    </location>
</feature>
<gene>
    <name evidence="2" type="ORF">ACAOBT_LOCUS29793</name>
</gene>
<comment type="caution">
    <text evidence="2">The sequence shown here is derived from an EMBL/GenBank/DDBJ whole genome shotgun (WGS) entry which is preliminary data.</text>
</comment>
<evidence type="ECO:0000256" key="1">
    <source>
        <dbReference type="SAM" id="MobiDB-lite"/>
    </source>
</evidence>
<name>A0A9P0Q206_ACAOB</name>
<keyword evidence="3" id="KW-1185">Reference proteome</keyword>
<dbReference type="EMBL" id="CAKOFQ010007762">
    <property type="protein sequence ID" value="CAH2007702.1"/>
    <property type="molecule type" value="Genomic_DNA"/>
</dbReference>
<evidence type="ECO:0000313" key="2">
    <source>
        <dbReference type="EMBL" id="CAH2007702.1"/>
    </source>
</evidence>
<sequence>MAKSWKSKLSDDDLRKIIESDNFWDDSDIGENDEIDASASDELDTLQQIVDTGDQSDSDEKDVEILSQHDSDSELEWNPSDDEEKVESSKVTKSSMYYYGKDKTKWSMEAPGRTRTLSHNIVAVLPGLKGQIQNSPPQTPLETWELLFTNDILEMIVQHSNNKIDSMRRKYKKFKYTNVPRKIRMNAADILRLALEEPTEPNEIPSSWGREAYVTSLVNSSSMPSDAELSNHLDLKESTDPPGESTNETTTSSPEPSTCFDPNVVQIIYKLSRLPDTVIKRYDFTKNRSQMAAMVRRS</sequence>
<protein>
    <submittedName>
        <fullName evidence="2">Uncharacterized protein</fullName>
    </submittedName>
</protein>
<proteinExistence type="predicted"/>
<reference evidence="2" key="1">
    <citation type="submission" date="2022-03" db="EMBL/GenBank/DDBJ databases">
        <authorList>
            <person name="Sayadi A."/>
        </authorList>
    </citation>
    <scope>NUCLEOTIDE SEQUENCE</scope>
</reference>
<feature type="compositionally biased region" description="Acidic residues" evidence="1">
    <location>
        <begin position="73"/>
        <end position="85"/>
    </location>
</feature>
<evidence type="ECO:0000313" key="3">
    <source>
        <dbReference type="Proteomes" id="UP001152888"/>
    </source>
</evidence>
<organism evidence="2 3">
    <name type="scientific">Acanthoscelides obtectus</name>
    <name type="common">Bean weevil</name>
    <name type="synonym">Bruchus obtectus</name>
    <dbReference type="NCBI Taxonomy" id="200917"/>
    <lineage>
        <taxon>Eukaryota</taxon>
        <taxon>Metazoa</taxon>
        <taxon>Ecdysozoa</taxon>
        <taxon>Arthropoda</taxon>
        <taxon>Hexapoda</taxon>
        <taxon>Insecta</taxon>
        <taxon>Pterygota</taxon>
        <taxon>Neoptera</taxon>
        <taxon>Endopterygota</taxon>
        <taxon>Coleoptera</taxon>
        <taxon>Polyphaga</taxon>
        <taxon>Cucujiformia</taxon>
        <taxon>Chrysomeloidea</taxon>
        <taxon>Chrysomelidae</taxon>
        <taxon>Bruchinae</taxon>
        <taxon>Bruchini</taxon>
        <taxon>Acanthoscelides</taxon>
    </lineage>
</organism>